<name>A0ACD1AGG9_9FIRM</name>
<accession>A0ACD1AGG9</accession>
<sequence length="81" mass="9305">MSLYADRLTIFQSPNKARIIDPSITVNDTQFGRFLRELSAELFSARSPQARVRIEFAVELSLADSMFHKPSDGMNRLYPLR</sequence>
<keyword evidence="2" id="KW-1185">Reference proteome</keyword>
<organism evidence="1 2">
    <name type="scientific">Anoxybacterium hadale</name>
    <dbReference type="NCBI Taxonomy" id="3408580"/>
    <lineage>
        <taxon>Bacteria</taxon>
        <taxon>Bacillati</taxon>
        <taxon>Bacillota</taxon>
        <taxon>Clostridia</taxon>
        <taxon>Peptostreptococcales</taxon>
        <taxon>Anaerovoracaceae</taxon>
        <taxon>Anoxybacterium</taxon>
    </lineage>
</organism>
<protein>
    <submittedName>
        <fullName evidence="1">Uncharacterized protein</fullName>
    </submittedName>
</protein>
<dbReference type="Proteomes" id="UP000594014">
    <property type="component" value="Chromosome"/>
</dbReference>
<evidence type="ECO:0000313" key="2">
    <source>
        <dbReference type="Proteomes" id="UP000594014"/>
    </source>
</evidence>
<dbReference type="EMBL" id="CP042469">
    <property type="protein sequence ID" value="QOX65558.1"/>
    <property type="molecule type" value="Genomic_DNA"/>
</dbReference>
<gene>
    <name evidence="1" type="ORF">FRZ06_20435</name>
</gene>
<evidence type="ECO:0000313" key="1">
    <source>
        <dbReference type="EMBL" id="QOX65558.1"/>
    </source>
</evidence>
<proteinExistence type="predicted"/>
<reference evidence="1" key="1">
    <citation type="submission" date="2019-08" db="EMBL/GenBank/DDBJ databases">
        <title>Genome sequence of Clostridiales bacterium MT110.</title>
        <authorList>
            <person name="Cao J."/>
        </authorList>
    </citation>
    <scope>NUCLEOTIDE SEQUENCE</scope>
    <source>
        <strain evidence="1">MT110</strain>
    </source>
</reference>